<dbReference type="Proteomes" id="UP000315730">
    <property type="component" value="Unassembled WGS sequence"/>
</dbReference>
<reference evidence="4 5" key="1">
    <citation type="submission" date="2019-06" db="EMBL/GenBank/DDBJ databases">
        <title>Whole genome shotgun sequence of Kocuria varians NBRC 15358.</title>
        <authorList>
            <person name="Hosoyama A."/>
            <person name="Uohara A."/>
            <person name="Ohji S."/>
            <person name="Ichikawa N."/>
        </authorList>
    </citation>
    <scope>NUCLEOTIDE SEQUENCE [LARGE SCALE GENOMIC DNA]</scope>
    <source>
        <strain evidence="4 5">NBRC 15358</strain>
    </source>
</reference>
<dbReference type="PANTHER" id="PTHR30590">
    <property type="entry name" value="INNER MEMBRANE PROTEIN"/>
    <property type="match status" value="1"/>
</dbReference>
<dbReference type="InterPro" id="IPR012429">
    <property type="entry name" value="HGSNAT_cat"/>
</dbReference>
<feature type="transmembrane region" description="Helical" evidence="2">
    <location>
        <begin position="254"/>
        <end position="275"/>
    </location>
</feature>
<dbReference type="PANTHER" id="PTHR30590:SF3">
    <property type="entry name" value="HYPOTHETICAL MEMBRANE SPANNING PROTEIN"/>
    <property type="match status" value="1"/>
</dbReference>
<feature type="transmembrane region" description="Helical" evidence="2">
    <location>
        <begin position="187"/>
        <end position="205"/>
    </location>
</feature>
<accession>A0A4Y4D248</accession>
<gene>
    <name evidence="4" type="ORF">KVA01_08210</name>
</gene>
<feature type="transmembrane region" description="Helical" evidence="2">
    <location>
        <begin position="287"/>
        <end position="309"/>
    </location>
</feature>
<evidence type="ECO:0000256" key="2">
    <source>
        <dbReference type="SAM" id="Phobius"/>
    </source>
</evidence>
<dbReference type="Pfam" id="PF07786">
    <property type="entry name" value="HGSNAT_cat"/>
    <property type="match status" value="1"/>
</dbReference>
<feature type="transmembrane region" description="Helical" evidence="2">
    <location>
        <begin position="360"/>
        <end position="379"/>
    </location>
</feature>
<keyword evidence="2" id="KW-1133">Transmembrane helix</keyword>
<comment type="caution">
    <text evidence="4">The sequence shown here is derived from an EMBL/GenBank/DDBJ whole genome shotgun (WGS) entry which is preliminary data.</text>
</comment>
<feature type="transmembrane region" description="Helical" evidence="2">
    <location>
        <begin position="418"/>
        <end position="435"/>
    </location>
</feature>
<feature type="transmembrane region" description="Helical" evidence="2">
    <location>
        <begin position="123"/>
        <end position="142"/>
    </location>
</feature>
<dbReference type="AlphaFoldDB" id="A0A4Y4D248"/>
<dbReference type="EMBL" id="BJNW01000005">
    <property type="protein sequence ID" value="GEC98666.1"/>
    <property type="molecule type" value="Genomic_DNA"/>
</dbReference>
<protein>
    <recommendedName>
        <fullName evidence="3">Heparan-alpha-glucosaminide N-acetyltransferase catalytic domain-containing protein</fullName>
    </recommendedName>
</protein>
<organism evidence="4 5">
    <name type="scientific">Kocuria varians</name>
    <name type="common">Micrococcus varians</name>
    <dbReference type="NCBI Taxonomy" id="1272"/>
    <lineage>
        <taxon>Bacteria</taxon>
        <taxon>Bacillati</taxon>
        <taxon>Actinomycetota</taxon>
        <taxon>Actinomycetes</taxon>
        <taxon>Micrococcales</taxon>
        <taxon>Micrococcaceae</taxon>
        <taxon>Kocuria</taxon>
    </lineage>
</organism>
<dbReference type="RefSeq" id="WP_068466992.1">
    <property type="nucleotide sequence ID" value="NZ_BJNW01000005.1"/>
</dbReference>
<evidence type="ECO:0000259" key="3">
    <source>
        <dbReference type="Pfam" id="PF07786"/>
    </source>
</evidence>
<feature type="compositionally biased region" description="Polar residues" evidence="1">
    <location>
        <begin position="48"/>
        <end position="77"/>
    </location>
</feature>
<feature type="transmembrane region" description="Helical" evidence="2">
    <location>
        <begin position="386"/>
        <end position="412"/>
    </location>
</feature>
<feature type="transmembrane region" description="Helical" evidence="2">
    <location>
        <begin position="212"/>
        <end position="234"/>
    </location>
</feature>
<keyword evidence="2" id="KW-0812">Transmembrane</keyword>
<evidence type="ECO:0000313" key="4">
    <source>
        <dbReference type="EMBL" id="GEC98666.1"/>
    </source>
</evidence>
<feature type="region of interest" description="Disordered" evidence="1">
    <location>
        <begin position="1"/>
        <end position="80"/>
    </location>
</feature>
<evidence type="ECO:0000313" key="5">
    <source>
        <dbReference type="Proteomes" id="UP000315730"/>
    </source>
</evidence>
<dbReference type="OrthoDB" id="4966979at2"/>
<feature type="transmembrane region" description="Helical" evidence="2">
    <location>
        <begin position="162"/>
        <end position="181"/>
    </location>
</feature>
<keyword evidence="2" id="KW-0472">Membrane</keyword>
<keyword evidence="5" id="KW-1185">Reference proteome</keyword>
<feature type="domain" description="Heparan-alpha-glucosaminide N-acetyltransferase catalytic" evidence="3">
    <location>
        <begin position="86"/>
        <end position="284"/>
    </location>
</feature>
<proteinExistence type="predicted"/>
<feature type="compositionally biased region" description="Basic and acidic residues" evidence="1">
    <location>
        <begin position="27"/>
        <end position="42"/>
    </location>
</feature>
<evidence type="ECO:0000256" key="1">
    <source>
        <dbReference type="SAM" id="MobiDB-lite"/>
    </source>
</evidence>
<dbReference type="InterPro" id="IPR052529">
    <property type="entry name" value="Bact_Transport_Assoc"/>
</dbReference>
<name>A0A4Y4D248_KOCVA</name>
<dbReference type="STRING" id="1272.GCA_900014985_00178"/>
<feature type="transmembrane region" description="Helical" evidence="2">
    <location>
        <begin position="92"/>
        <end position="111"/>
    </location>
</feature>
<sequence length="480" mass="52476">MTQHSVNEDVVEGDLPVGQRPQPGPRPPREVWLGDRGDEGRTAAESGLWTQATPVVTAPPRSTSAPRQGAVTRNVTSADGRRTKRRIMGVDVARGFALIGMIAVHVLPSTVGPEDDPSLEWTLFAGHSAALFAMLAGVSLAFMTGGRHPRTGRDGRRARVSILVRAIVLFLIGMTVNFLDLPVFNILIYYGLMFLVAIPFTLLSVRWLLASSVFFAVVMPFFMQWSLSVLPAHVYGNPGFVALFTDPGAVLAELFLTGTYPALPWMTFICLGMALGRMPLSRDRVQVLLVIVGAVVAAIGKGVAMLMLWRFDLEEALVDATPWMTWEDVWNIQLFGPDPQMPNTTNLWLLLSGPHTNTPFALAESAGMAMIALGAFLLLSRVIGKWLTWLGAMGSMTLTLYVSHLVFLAFVWTDGAPWFWYFVQVVVAALFAVAWQKAVGNGPLERLVTKVSKGVAAAVVPPERTTPRRRAQTGTRARKR</sequence>